<dbReference type="GO" id="GO:0031146">
    <property type="term" value="P:SCF-dependent proteasomal ubiquitin-dependent protein catabolic process"/>
    <property type="evidence" value="ECO:0007669"/>
    <property type="project" value="TreeGrafter"/>
</dbReference>
<dbReference type="AlphaFoldDB" id="A0A7R9KBY4"/>
<gene>
    <name evidence="1" type="ORF">OSB1V03_LOCUS669</name>
</gene>
<accession>A0A7R9KBY4</accession>
<keyword evidence="2" id="KW-1185">Reference proteome</keyword>
<dbReference type="OrthoDB" id="120976at2759"/>
<dbReference type="EMBL" id="CAJPIZ010000153">
    <property type="protein sequence ID" value="CAG2100605.1"/>
    <property type="molecule type" value="Genomic_DNA"/>
</dbReference>
<dbReference type="PANTHER" id="PTHR13318">
    <property type="entry name" value="PARTNER OF PAIRED, ISOFORM B-RELATED"/>
    <property type="match status" value="1"/>
</dbReference>
<proteinExistence type="predicted"/>
<protein>
    <recommendedName>
        <fullName evidence="3">F-box domain-containing protein</fullName>
    </recommendedName>
</protein>
<reference evidence="1" key="1">
    <citation type="submission" date="2020-11" db="EMBL/GenBank/DDBJ databases">
        <authorList>
            <person name="Tran Van P."/>
        </authorList>
    </citation>
    <scope>NUCLEOTIDE SEQUENCE</scope>
</reference>
<sequence>MRQEMRQMKTSFVTTDDGEVVIKKQRRIYAKTSFDRFGDDLCGLILSYLSLDERFICECVSKQFQRTVFGSVVDITIDENYVKTSAAMKMLATISRKCSHIHTIDMRRIGIRYPKQLPEVLAIFRDNCRHLRNIYCHLDSNTAQIMPEFGPLITRINDVWYYKRQLLKHCHRLSRLRASLPDVFAGTSGELLAKNLQRIEFYYSVSKNNQLLSAFVAENQSLRSVKLIGNSDQTHESLTEMAEQVSRLPQLRHLELYLRPTNGQNSLDKFLRTIGQKCQQLKRLTLILKDNNNSRLEDQSLDSLRSYPRLIRLDLTICVTIDDVFLDPLKLCHRLTHLSLNWCQMSDKLFINCDKQWPRLQYLFIETNDMTDECLHHISRLPALQTLVVKFKRFVGKDIIDHVCEDLFTRSLKLKSIEIRRNKF</sequence>
<evidence type="ECO:0008006" key="3">
    <source>
        <dbReference type="Google" id="ProtNLM"/>
    </source>
</evidence>
<dbReference type="SUPFAM" id="SSF52047">
    <property type="entry name" value="RNI-like"/>
    <property type="match status" value="1"/>
</dbReference>
<dbReference type="Gene3D" id="3.80.10.10">
    <property type="entry name" value="Ribonuclease Inhibitor"/>
    <property type="match status" value="1"/>
</dbReference>
<organism evidence="1">
    <name type="scientific">Medioppia subpectinata</name>
    <dbReference type="NCBI Taxonomy" id="1979941"/>
    <lineage>
        <taxon>Eukaryota</taxon>
        <taxon>Metazoa</taxon>
        <taxon>Ecdysozoa</taxon>
        <taxon>Arthropoda</taxon>
        <taxon>Chelicerata</taxon>
        <taxon>Arachnida</taxon>
        <taxon>Acari</taxon>
        <taxon>Acariformes</taxon>
        <taxon>Sarcoptiformes</taxon>
        <taxon>Oribatida</taxon>
        <taxon>Brachypylina</taxon>
        <taxon>Oppioidea</taxon>
        <taxon>Oppiidae</taxon>
        <taxon>Medioppia</taxon>
    </lineage>
</organism>
<dbReference type="Proteomes" id="UP000759131">
    <property type="component" value="Unassembled WGS sequence"/>
</dbReference>
<dbReference type="InterPro" id="IPR032675">
    <property type="entry name" value="LRR_dom_sf"/>
</dbReference>
<dbReference type="GO" id="GO:0019005">
    <property type="term" value="C:SCF ubiquitin ligase complex"/>
    <property type="evidence" value="ECO:0007669"/>
    <property type="project" value="TreeGrafter"/>
</dbReference>
<name>A0A7R9KBY4_9ACAR</name>
<evidence type="ECO:0000313" key="1">
    <source>
        <dbReference type="EMBL" id="CAD7620175.1"/>
    </source>
</evidence>
<dbReference type="InterPro" id="IPR036047">
    <property type="entry name" value="F-box-like_dom_sf"/>
</dbReference>
<dbReference type="EMBL" id="OC854728">
    <property type="protein sequence ID" value="CAD7620175.1"/>
    <property type="molecule type" value="Genomic_DNA"/>
</dbReference>
<evidence type="ECO:0000313" key="2">
    <source>
        <dbReference type="Proteomes" id="UP000759131"/>
    </source>
</evidence>
<dbReference type="SUPFAM" id="SSF81383">
    <property type="entry name" value="F-box domain"/>
    <property type="match status" value="1"/>
</dbReference>